<feature type="non-terminal residue" evidence="2">
    <location>
        <position position="99"/>
    </location>
</feature>
<proteinExistence type="predicted"/>
<evidence type="ECO:0000313" key="2">
    <source>
        <dbReference type="EMBL" id="GAH29779.1"/>
    </source>
</evidence>
<comment type="caution">
    <text evidence="2">The sequence shown here is derived from an EMBL/GenBank/DDBJ whole genome shotgun (WGS) entry which is preliminary data.</text>
</comment>
<dbReference type="SUPFAM" id="SSF88723">
    <property type="entry name" value="PIN domain-like"/>
    <property type="match status" value="1"/>
</dbReference>
<dbReference type="Pfam" id="PF01850">
    <property type="entry name" value="PIN"/>
    <property type="match status" value="1"/>
</dbReference>
<dbReference type="InterPro" id="IPR052106">
    <property type="entry name" value="PINc/VapC_TA"/>
</dbReference>
<evidence type="ECO:0000259" key="1">
    <source>
        <dbReference type="Pfam" id="PF01850"/>
    </source>
</evidence>
<feature type="domain" description="PIN" evidence="1">
    <location>
        <begin position="3"/>
        <end position="94"/>
    </location>
</feature>
<accession>X1FK67</accession>
<dbReference type="AlphaFoldDB" id="X1FK67"/>
<reference evidence="2" key="1">
    <citation type="journal article" date="2014" name="Front. Microbiol.">
        <title>High frequency of phylogenetically diverse reductive dehalogenase-homologous genes in deep subseafloor sedimentary metagenomes.</title>
        <authorList>
            <person name="Kawai M."/>
            <person name="Futagami T."/>
            <person name="Toyoda A."/>
            <person name="Takaki Y."/>
            <person name="Nishi S."/>
            <person name="Hori S."/>
            <person name="Arai W."/>
            <person name="Tsubouchi T."/>
            <person name="Morono Y."/>
            <person name="Uchiyama I."/>
            <person name="Ito T."/>
            <person name="Fujiyama A."/>
            <person name="Inagaki F."/>
            <person name="Takami H."/>
        </authorList>
    </citation>
    <scope>NUCLEOTIDE SEQUENCE</scope>
    <source>
        <strain evidence="2">Expedition CK06-06</strain>
    </source>
</reference>
<dbReference type="PANTHER" id="PTHR38826">
    <property type="entry name" value="RIBONUCLEASE VAPC13"/>
    <property type="match status" value="1"/>
</dbReference>
<protein>
    <recommendedName>
        <fullName evidence="1">PIN domain-containing protein</fullName>
    </recommendedName>
</protein>
<dbReference type="InterPro" id="IPR029060">
    <property type="entry name" value="PIN-like_dom_sf"/>
</dbReference>
<dbReference type="PANTHER" id="PTHR38826:SF5">
    <property type="entry name" value="RIBONUCLEASE VAPC13"/>
    <property type="match status" value="1"/>
</dbReference>
<organism evidence="2">
    <name type="scientific">marine sediment metagenome</name>
    <dbReference type="NCBI Taxonomy" id="412755"/>
    <lineage>
        <taxon>unclassified sequences</taxon>
        <taxon>metagenomes</taxon>
        <taxon>ecological metagenomes</taxon>
    </lineage>
</organism>
<dbReference type="EMBL" id="BARU01000273">
    <property type="protein sequence ID" value="GAH29779.1"/>
    <property type="molecule type" value="Genomic_DNA"/>
</dbReference>
<name>X1FK67_9ZZZZ</name>
<dbReference type="InterPro" id="IPR002716">
    <property type="entry name" value="PIN_dom"/>
</dbReference>
<sequence length="99" mass="12000">MRFIDTNLFLRYFTRDDEKRAQDVLELLKRVERNEEKVITSPLVIFELVFTLESYYKVPRKEIKKLLQPILDLRGLRLDFKDLLESALELYSEQRISFT</sequence>
<dbReference type="Gene3D" id="3.40.50.1010">
    <property type="entry name" value="5'-nuclease"/>
    <property type="match status" value="1"/>
</dbReference>
<gene>
    <name evidence="2" type="ORF">S03H2_01027</name>
</gene>